<dbReference type="KEGG" id="gbm:Gbem_2572"/>
<evidence type="ECO:0000313" key="2">
    <source>
        <dbReference type="Proteomes" id="UP000008825"/>
    </source>
</evidence>
<proteinExistence type="predicted"/>
<dbReference type="STRING" id="404380.Gbem_2572"/>
<evidence type="ECO:0008006" key="3">
    <source>
        <dbReference type="Google" id="ProtNLM"/>
    </source>
</evidence>
<evidence type="ECO:0000313" key="1">
    <source>
        <dbReference type="EMBL" id="ACH39580.1"/>
    </source>
</evidence>
<protein>
    <recommendedName>
        <fullName evidence="3">Methyltransferase FkbM domain-containing protein</fullName>
    </recommendedName>
</protein>
<dbReference type="Proteomes" id="UP000008825">
    <property type="component" value="Chromosome"/>
</dbReference>
<accession>B5EGU7</accession>
<reference evidence="1 2" key="2">
    <citation type="journal article" date="2010" name="BMC Genomics">
        <title>The genome of Geobacter bemidjiensis, exemplar for the subsurface clade of Geobacter species that predominate in Fe(III)-reducing subsurface environments.</title>
        <authorList>
            <person name="Aklujkar M."/>
            <person name="Young N.D."/>
            <person name="Holmes D."/>
            <person name="Chavan M."/>
            <person name="Risso C."/>
            <person name="Kiss H.E."/>
            <person name="Han C.S."/>
            <person name="Land M.L."/>
            <person name="Lovley D.R."/>
        </authorList>
    </citation>
    <scope>NUCLEOTIDE SEQUENCE [LARGE SCALE GENOMIC DNA]</scope>
    <source>
        <strain evidence="2">ATCC BAA-1014 / DSM 16622 / JCM 12645 / Bem</strain>
    </source>
</reference>
<dbReference type="AlphaFoldDB" id="B5EGU7"/>
<dbReference type="HOGENOM" id="CLU_071534_0_0_7"/>
<dbReference type="eggNOG" id="ENOG502Z9VT">
    <property type="taxonomic scope" value="Bacteria"/>
</dbReference>
<name>B5EGU7_CITBB</name>
<sequence>MKDFVLRKLGKAVDASLPFESRQNSQPVQRNLFFQYQEIVSRGCALPCFRDTGFRVYSQTDEDGLLLYLFALIGFTNRVVLDIAAGAPVGGNTTNLITNWGCHALLIEGNAKQVAESGIFYQRHPDTRLAPPRIRQAWVTAENINQLITGEGFFGEIDLLSLDVDGVDYWLWESLDAVSPRVVMVEYQDLFYHDEAVTVPYRPDFDRFSVHPDYFGASLAAFVKLARRKGYRLVGCNRYGFNAFFVRNDLAGSLLPEVSVESCLTHPKVLAARDAKRAELLELPWEVV</sequence>
<reference evidence="1 2" key="1">
    <citation type="submission" date="2008-07" db="EMBL/GenBank/DDBJ databases">
        <title>Complete sequence of Geobacter bemidjiensis BEM.</title>
        <authorList>
            <consortium name="US DOE Joint Genome Institute"/>
            <person name="Lucas S."/>
            <person name="Copeland A."/>
            <person name="Lapidus A."/>
            <person name="Glavina del Rio T."/>
            <person name="Dalin E."/>
            <person name="Tice H."/>
            <person name="Bruce D."/>
            <person name="Goodwin L."/>
            <person name="Pitluck S."/>
            <person name="Kiss H."/>
            <person name="Brettin T."/>
            <person name="Detter J.C."/>
            <person name="Han C."/>
            <person name="Kuske C.R."/>
            <person name="Schmutz J."/>
            <person name="Larimer F."/>
            <person name="Land M."/>
            <person name="Hauser L."/>
            <person name="Kyrpides N."/>
            <person name="Lykidis A."/>
            <person name="Lovley D."/>
            <person name="Richardson P."/>
        </authorList>
    </citation>
    <scope>NUCLEOTIDE SEQUENCE [LARGE SCALE GENOMIC DNA]</scope>
    <source>
        <strain evidence="2">ATCC BAA-1014 / DSM 16622 / JCM 12645 / Bem</strain>
    </source>
</reference>
<keyword evidence="2" id="KW-1185">Reference proteome</keyword>
<dbReference type="OrthoDB" id="9810122at2"/>
<dbReference type="RefSeq" id="WP_012531001.1">
    <property type="nucleotide sequence ID" value="NC_011146.1"/>
</dbReference>
<organism evidence="1 2">
    <name type="scientific">Citrifermentans bemidjiense (strain ATCC BAA-1014 / DSM 16622 / JCM 12645 / Bem)</name>
    <name type="common">Geobacter bemidjiensis</name>
    <dbReference type="NCBI Taxonomy" id="404380"/>
    <lineage>
        <taxon>Bacteria</taxon>
        <taxon>Pseudomonadati</taxon>
        <taxon>Thermodesulfobacteriota</taxon>
        <taxon>Desulfuromonadia</taxon>
        <taxon>Geobacterales</taxon>
        <taxon>Geobacteraceae</taxon>
        <taxon>Citrifermentans</taxon>
    </lineage>
</organism>
<dbReference type="EMBL" id="CP001124">
    <property type="protein sequence ID" value="ACH39580.1"/>
    <property type="molecule type" value="Genomic_DNA"/>
</dbReference>
<gene>
    <name evidence="1" type="ordered locus">Gbem_2572</name>
</gene>